<reference evidence="1 2" key="1">
    <citation type="journal article" date="2017" name="Genome Announc.">
        <title>Genome sequence of the saprophytic ascomycete Epicoccum nigrum ICMP 19927 strain isolated from New Zealand.</title>
        <authorList>
            <person name="Fokin M."/>
            <person name="Fleetwood D."/>
            <person name="Weir B.S."/>
            <person name="Villas-Boas S.G."/>
        </authorList>
    </citation>
    <scope>NUCLEOTIDE SEQUENCE [LARGE SCALE GENOMIC DNA]</scope>
    <source>
        <strain evidence="1 2">ICMP 19927</strain>
    </source>
</reference>
<dbReference type="InParanoid" id="A0A1Y2MAK0"/>
<evidence type="ECO:0000313" key="1">
    <source>
        <dbReference type="EMBL" id="OSS53146.1"/>
    </source>
</evidence>
<dbReference type="AlphaFoldDB" id="A0A1Y2MAK0"/>
<accession>A0A1Y2MAK0</accession>
<evidence type="ECO:0000313" key="2">
    <source>
        <dbReference type="Proteomes" id="UP000193240"/>
    </source>
</evidence>
<dbReference type="EMBL" id="KZ107839">
    <property type="protein sequence ID" value="OSS53146.1"/>
    <property type="molecule type" value="Genomic_DNA"/>
</dbReference>
<organism evidence="1 2">
    <name type="scientific">Epicoccum nigrum</name>
    <name type="common">Soil fungus</name>
    <name type="synonym">Epicoccum purpurascens</name>
    <dbReference type="NCBI Taxonomy" id="105696"/>
    <lineage>
        <taxon>Eukaryota</taxon>
        <taxon>Fungi</taxon>
        <taxon>Dikarya</taxon>
        <taxon>Ascomycota</taxon>
        <taxon>Pezizomycotina</taxon>
        <taxon>Dothideomycetes</taxon>
        <taxon>Pleosporomycetidae</taxon>
        <taxon>Pleosporales</taxon>
        <taxon>Pleosporineae</taxon>
        <taxon>Didymellaceae</taxon>
        <taxon>Epicoccum</taxon>
    </lineage>
</organism>
<gene>
    <name evidence="1" type="ORF">B5807_02801</name>
</gene>
<protein>
    <submittedName>
        <fullName evidence="1">Uncharacterized protein</fullName>
    </submittedName>
</protein>
<keyword evidence="2" id="KW-1185">Reference proteome</keyword>
<name>A0A1Y2MAK0_EPING</name>
<proteinExistence type="predicted"/>
<sequence length="178" mass="20202">MRDRCYCQICCVIWARVALPQMDSSASTPEHYPPIFVDLEVRTNRRQFLCLSPTRHTKARAVVGMIHLVWQSQVGEKTDATTLACRRQPVTWFAGPRLWQSDTVASCPIPLAMRSLLFTRFSVDVAVFVLKALLHHNHLSLHTVRAVNPTIKNPKQLIQPSIDTKIVMTVDKQVTNAE</sequence>
<dbReference type="Proteomes" id="UP000193240">
    <property type="component" value="Unassembled WGS sequence"/>
</dbReference>